<dbReference type="GO" id="GO:0043531">
    <property type="term" value="F:ADP binding"/>
    <property type="evidence" value="ECO:0007669"/>
    <property type="project" value="InterPro"/>
</dbReference>
<accession>A0A2K3M6D5</accession>
<dbReference type="EMBL" id="ASHM01050950">
    <property type="protein sequence ID" value="PNX86344.1"/>
    <property type="molecule type" value="Genomic_DNA"/>
</dbReference>
<dbReference type="Pfam" id="PF00931">
    <property type="entry name" value="NB-ARC"/>
    <property type="match status" value="1"/>
</dbReference>
<dbReference type="InterPro" id="IPR027417">
    <property type="entry name" value="P-loop_NTPase"/>
</dbReference>
<protein>
    <submittedName>
        <fullName evidence="2">Putative NBS-LRR resistance protein</fullName>
    </submittedName>
</protein>
<evidence type="ECO:0000313" key="3">
    <source>
        <dbReference type="Proteomes" id="UP000236291"/>
    </source>
</evidence>
<dbReference type="Proteomes" id="UP000236291">
    <property type="component" value="Unassembled WGS sequence"/>
</dbReference>
<dbReference type="SUPFAM" id="SSF52540">
    <property type="entry name" value="P-loop containing nucleoside triphosphate hydrolases"/>
    <property type="match status" value="1"/>
</dbReference>
<evidence type="ECO:0000313" key="2">
    <source>
        <dbReference type="EMBL" id="PNX86344.1"/>
    </source>
</evidence>
<feature type="non-terminal residue" evidence="2">
    <location>
        <position position="1"/>
    </location>
</feature>
<dbReference type="Gene3D" id="3.40.50.300">
    <property type="entry name" value="P-loop containing nucleotide triphosphate hydrolases"/>
    <property type="match status" value="1"/>
</dbReference>
<evidence type="ECO:0000259" key="1">
    <source>
        <dbReference type="Pfam" id="PF00931"/>
    </source>
</evidence>
<reference evidence="2 3" key="2">
    <citation type="journal article" date="2017" name="Front. Plant Sci.">
        <title>Gene Classification and Mining of Molecular Markers Useful in Red Clover (Trifolium pratense) Breeding.</title>
        <authorList>
            <person name="Istvanek J."/>
            <person name="Dluhosova J."/>
            <person name="Dluhos P."/>
            <person name="Patkova L."/>
            <person name="Nedelnik J."/>
            <person name="Repkova J."/>
        </authorList>
    </citation>
    <scope>NUCLEOTIDE SEQUENCE [LARGE SCALE GENOMIC DNA]</scope>
    <source>
        <strain evidence="3">cv. Tatra</strain>
        <tissue evidence="2">Young leaves</tissue>
    </source>
</reference>
<organism evidence="2 3">
    <name type="scientific">Trifolium pratense</name>
    <name type="common">Red clover</name>
    <dbReference type="NCBI Taxonomy" id="57577"/>
    <lineage>
        <taxon>Eukaryota</taxon>
        <taxon>Viridiplantae</taxon>
        <taxon>Streptophyta</taxon>
        <taxon>Embryophyta</taxon>
        <taxon>Tracheophyta</taxon>
        <taxon>Spermatophyta</taxon>
        <taxon>Magnoliopsida</taxon>
        <taxon>eudicotyledons</taxon>
        <taxon>Gunneridae</taxon>
        <taxon>Pentapetalae</taxon>
        <taxon>rosids</taxon>
        <taxon>fabids</taxon>
        <taxon>Fabales</taxon>
        <taxon>Fabaceae</taxon>
        <taxon>Papilionoideae</taxon>
        <taxon>50 kb inversion clade</taxon>
        <taxon>NPAAA clade</taxon>
        <taxon>Hologalegina</taxon>
        <taxon>IRL clade</taxon>
        <taxon>Trifolieae</taxon>
        <taxon>Trifolium</taxon>
    </lineage>
</organism>
<reference evidence="2 3" key="1">
    <citation type="journal article" date="2014" name="Am. J. Bot.">
        <title>Genome assembly and annotation for red clover (Trifolium pratense; Fabaceae).</title>
        <authorList>
            <person name="Istvanek J."/>
            <person name="Jaros M."/>
            <person name="Krenek A."/>
            <person name="Repkova J."/>
        </authorList>
    </citation>
    <scope>NUCLEOTIDE SEQUENCE [LARGE SCALE GENOMIC DNA]</scope>
    <source>
        <strain evidence="3">cv. Tatra</strain>
        <tissue evidence="2">Young leaves</tissue>
    </source>
</reference>
<sequence>DPHPGDIDVMDTSEPRMHEPLLADAVMWNQLNQNQSGTSNNFAVIAILGIVGVGKSTLARLVYNDTETKEHFDLKVLVSIKLEDFSYTSSNQSSL</sequence>
<name>A0A2K3M6D5_TRIPR</name>
<gene>
    <name evidence="2" type="ORF">L195_g042422</name>
</gene>
<dbReference type="AlphaFoldDB" id="A0A2K3M6D5"/>
<feature type="domain" description="NB-ARC" evidence="1">
    <location>
        <begin position="39"/>
        <end position="80"/>
    </location>
</feature>
<comment type="caution">
    <text evidence="2">The sequence shown here is derived from an EMBL/GenBank/DDBJ whole genome shotgun (WGS) entry which is preliminary data.</text>
</comment>
<dbReference type="CDD" id="cd02019">
    <property type="entry name" value="NK"/>
    <property type="match status" value="1"/>
</dbReference>
<proteinExistence type="predicted"/>
<dbReference type="InterPro" id="IPR002182">
    <property type="entry name" value="NB-ARC"/>
</dbReference>